<feature type="domain" description="Multidrug resistance protein MdtA-like barrel-sandwich hybrid" evidence="4">
    <location>
        <begin position="69"/>
        <end position="354"/>
    </location>
</feature>
<reference evidence="5" key="1">
    <citation type="submission" date="2022-11" db="EMBL/GenBank/DDBJ databases">
        <authorList>
            <person name="Vasilchenko N.G."/>
            <person name="Prazdnova E.V."/>
            <person name="Gorovtsov A.V."/>
            <person name="Chistyakov V.A."/>
            <person name="Pak M.L."/>
        </authorList>
    </citation>
    <scope>NUCLEOTIDE SEQUENCE</scope>
    <source>
        <strain evidence="5">R 4.5</strain>
    </source>
</reference>
<evidence type="ECO:0000313" key="5">
    <source>
        <dbReference type="EMBL" id="URJ50188.2"/>
    </source>
</evidence>
<evidence type="ECO:0000259" key="4">
    <source>
        <dbReference type="Pfam" id="PF25917"/>
    </source>
</evidence>
<feature type="coiled-coil region" evidence="3">
    <location>
        <begin position="103"/>
        <end position="179"/>
    </location>
</feature>
<dbReference type="InterPro" id="IPR058625">
    <property type="entry name" value="MdtA-like_BSH"/>
</dbReference>
<sequence>MFNSFYEFKERITHESHTSHQPHHPSHFYCLSYRRGFLLQTNGQDQVNASRSVKGTTLNADSIHVSFEQVGGKILNIPVTEETKVKKGTVLMTLDSTDVDLQIEQLRTQIAQFNTQISQQQQSIHLGYTRAATQEKQAQLDIAQAQVTERKSQAALQRAQAAERQATAAEQQVNNGARAEDVQQQRIAVASATKNVQTAQTNYKRNKALYDAGSASKAALDDAESSLTLATNQLSQQKESLQKLLHGATSEERMQASEQTTQAAVSVKQAEEEIRGAQLSVDRSKTQLETIQQSRQQLADQKLAIDLLKQQKDTQEVQLKTLLLKKERLVLKAPQDGKVTSISTKVGENVAQGAPVITLETNDLYYDLYVNEEQAGKFKANQEIKTHISGLNKDLKGTVRYVTAAPQFANVKMSREKGEADTATFQVRVYVTRETALLPGMTVEVNTNEISS</sequence>
<organism evidence="5 6">
    <name type="scientific">Paenibacillus polymyxa</name>
    <name type="common">Bacillus polymyxa</name>
    <dbReference type="NCBI Taxonomy" id="1406"/>
    <lineage>
        <taxon>Bacteria</taxon>
        <taxon>Bacillati</taxon>
        <taxon>Bacillota</taxon>
        <taxon>Bacilli</taxon>
        <taxon>Bacillales</taxon>
        <taxon>Paenibacillaceae</taxon>
        <taxon>Paenibacillus</taxon>
    </lineage>
</organism>
<dbReference type="Pfam" id="PF25917">
    <property type="entry name" value="BSH_RND"/>
    <property type="match status" value="1"/>
</dbReference>
<evidence type="ECO:0000256" key="2">
    <source>
        <dbReference type="ARBA" id="ARBA00023054"/>
    </source>
</evidence>
<dbReference type="EMBL" id="CP097770">
    <property type="protein sequence ID" value="URJ50188.2"/>
    <property type="molecule type" value="Genomic_DNA"/>
</dbReference>
<protein>
    <submittedName>
        <fullName evidence="5">HlyD family efflux transporter periplasmic adaptor subunit</fullName>
    </submittedName>
</protein>
<dbReference type="Gene3D" id="2.40.30.170">
    <property type="match status" value="1"/>
</dbReference>
<dbReference type="Gene3D" id="1.10.287.470">
    <property type="entry name" value="Helix hairpin bin"/>
    <property type="match status" value="1"/>
</dbReference>
<comment type="subcellular location">
    <subcellularLocation>
        <location evidence="1">Cell envelope</location>
    </subcellularLocation>
</comment>
<gene>
    <name evidence="5" type="ORF">MF626_004632</name>
</gene>
<dbReference type="AlphaFoldDB" id="A0AAE9IDA2"/>
<dbReference type="Gene3D" id="2.40.50.100">
    <property type="match status" value="1"/>
</dbReference>
<evidence type="ECO:0000256" key="3">
    <source>
        <dbReference type="SAM" id="Coils"/>
    </source>
</evidence>
<dbReference type="SUPFAM" id="SSF111369">
    <property type="entry name" value="HlyD-like secretion proteins"/>
    <property type="match status" value="2"/>
</dbReference>
<proteinExistence type="predicted"/>
<dbReference type="Proteomes" id="UP001055784">
    <property type="component" value="Chromosome"/>
</dbReference>
<dbReference type="PANTHER" id="PTHR32347">
    <property type="entry name" value="EFFLUX SYSTEM COMPONENT YKNX-RELATED"/>
    <property type="match status" value="1"/>
</dbReference>
<dbReference type="GO" id="GO:0030313">
    <property type="term" value="C:cell envelope"/>
    <property type="evidence" value="ECO:0007669"/>
    <property type="project" value="UniProtKB-SubCell"/>
</dbReference>
<keyword evidence="2 3" id="KW-0175">Coiled coil</keyword>
<evidence type="ECO:0000313" key="6">
    <source>
        <dbReference type="Proteomes" id="UP001055784"/>
    </source>
</evidence>
<evidence type="ECO:0000256" key="1">
    <source>
        <dbReference type="ARBA" id="ARBA00004196"/>
    </source>
</evidence>
<dbReference type="InterPro" id="IPR050465">
    <property type="entry name" value="UPF0194_transport"/>
</dbReference>
<accession>A0AAE9IDA2</accession>
<dbReference type="PANTHER" id="PTHR32347:SF23">
    <property type="entry name" value="BLL5650 PROTEIN"/>
    <property type="match status" value="1"/>
</dbReference>
<name>A0AAE9IDA2_PAEPO</name>
<feature type="coiled-coil region" evidence="3">
    <location>
        <begin position="267"/>
        <end position="325"/>
    </location>
</feature>